<dbReference type="AlphaFoldDB" id="A0A0D2LFF0"/>
<gene>
    <name evidence="4" type="ORF">MNEG_2597</name>
</gene>
<dbReference type="EMBL" id="KK100517">
    <property type="protein sequence ID" value="KIZ05364.1"/>
    <property type="molecule type" value="Genomic_DNA"/>
</dbReference>
<dbReference type="Pfam" id="PF01554">
    <property type="entry name" value="MatE"/>
    <property type="match status" value="1"/>
</dbReference>
<keyword evidence="3" id="KW-0472">Membrane</keyword>
<dbReference type="GO" id="GO:0015297">
    <property type="term" value="F:antiporter activity"/>
    <property type="evidence" value="ECO:0007669"/>
    <property type="project" value="InterPro"/>
</dbReference>
<dbReference type="GO" id="GO:0016020">
    <property type="term" value="C:membrane"/>
    <property type="evidence" value="ECO:0007669"/>
    <property type="project" value="InterPro"/>
</dbReference>
<dbReference type="Proteomes" id="UP000054498">
    <property type="component" value="Unassembled WGS sequence"/>
</dbReference>
<organism evidence="4 5">
    <name type="scientific">Monoraphidium neglectum</name>
    <dbReference type="NCBI Taxonomy" id="145388"/>
    <lineage>
        <taxon>Eukaryota</taxon>
        <taxon>Viridiplantae</taxon>
        <taxon>Chlorophyta</taxon>
        <taxon>core chlorophytes</taxon>
        <taxon>Chlorophyceae</taxon>
        <taxon>CS clade</taxon>
        <taxon>Sphaeropleales</taxon>
        <taxon>Selenastraceae</taxon>
        <taxon>Monoraphidium</taxon>
    </lineage>
</organism>
<protein>
    <submittedName>
        <fullName evidence="4">Uncharacterized protein</fullName>
    </submittedName>
</protein>
<feature type="transmembrane region" description="Helical" evidence="3">
    <location>
        <begin position="111"/>
        <end position="133"/>
    </location>
</feature>
<feature type="transmembrane region" description="Helical" evidence="3">
    <location>
        <begin position="49"/>
        <end position="72"/>
    </location>
</feature>
<dbReference type="STRING" id="145388.A0A0D2LFF0"/>
<proteinExistence type="inferred from homology"/>
<dbReference type="InterPro" id="IPR002528">
    <property type="entry name" value="MATE_fam"/>
</dbReference>
<accession>A0A0D2LFF0</accession>
<reference evidence="4 5" key="1">
    <citation type="journal article" date="2013" name="BMC Genomics">
        <title>Reconstruction of the lipid metabolism for the microalga Monoraphidium neglectum from its genome sequence reveals characteristics suitable for biofuel production.</title>
        <authorList>
            <person name="Bogen C."/>
            <person name="Al-Dilaimi A."/>
            <person name="Albersmeier A."/>
            <person name="Wichmann J."/>
            <person name="Grundmann M."/>
            <person name="Rupp O."/>
            <person name="Lauersen K.J."/>
            <person name="Blifernez-Klassen O."/>
            <person name="Kalinowski J."/>
            <person name="Goesmann A."/>
            <person name="Mussgnug J.H."/>
            <person name="Kruse O."/>
        </authorList>
    </citation>
    <scope>NUCLEOTIDE SEQUENCE [LARGE SCALE GENOMIC DNA]</scope>
    <source>
        <strain evidence="4 5">SAG 48.87</strain>
    </source>
</reference>
<evidence type="ECO:0000256" key="2">
    <source>
        <dbReference type="SAM" id="MobiDB-lite"/>
    </source>
</evidence>
<evidence type="ECO:0000313" key="4">
    <source>
        <dbReference type="EMBL" id="KIZ05364.1"/>
    </source>
</evidence>
<keyword evidence="3" id="KW-0812">Transmembrane</keyword>
<evidence type="ECO:0000256" key="3">
    <source>
        <dbReference type="SAM" id="Phobius"/>
    </source>
</evidence>
<dbReference type="KEGG" id="mng:MNEG_2597"/>
<dbReference type="GO" id="GO:0042910">
    <property type="term" value="F:xenobiotic transmembrane transporter activity"/>
    <property type="evidence" value="ECO:0007669"/>
    <property type="project" value="InterPro"/>
</dbReference>
<dbReference type="OrthoDB" id="2126698at2759"/>
<dbReference type="RefSeq" id="XP_013904383.1">
    <property type="nucleotide sequence ID" value="XM_014048929.1"/>
</dbReference>
<dbReference type="PANTHER" id="PTHR11206">
    <property type="entry name" value="MULTIDRUG RESISTANCE PROTEIN"/>
    <property type="match status" value="1"/>
</dbReference>
<keyword evidence="3" id="KW-1133">Transmembrane helix</keyword>
<comment type="similarity">
    <text evidence="1">Belongs to the multi antimicrobial extrusion (MATE) (TC 2.A.66.1) family.</text>
</comment>
<feature type="transmembrane region" description="Helical" evidence="3">
    <location>
        <begin position="84"/>
        <end position="105"/>
    </location>
</feature>
<evidence type="ECO:0000256" key="1">
    <source>
        <dbReference type="ARBA" id="ARBA00010199"/>
    </source>
</evidence>
<sequence length="186" mass="19565">MQPLNARRIFRLACCLLLCTNTLVASVLWAERRRLTALLTPDAAVAAQMQRILPAAILGIIGDGQVAVLGGLLRAAGRQGTGALLYLTSYWGVGLPLGITLGFWLDWGALGLWMGVASATALQAVFVHTWAALRLDWGREVLRSQANIDQMLDSHGGAAAQPLAAGGEEAEERGGGVTQPLLGGRA</sequence>
<dbReference type="GeneID" id="25735475"/>
<keyword evidence="5" id="KW-1185">Reference proteome</keyword>
<evidence type="ECO:0000313" key="5">
    <source>
        <dbReference type="Proteomes" id="UP000054498"/>
    </source>
</evidence>
<name>A0A0D2LFF0_9CHLO</name>
<feature type="region of interest" description="Disordered" evidence="2">
    <location>
        <begin position="162"/>
        <end position="186"/>
    </location>
</feature>